<feature type="transmembrane region" description="Helical" evidence="1">
    <location>
        <begin position="35"/>
        <end position="53"/>
    </location>
</feature>
<comment type="caution">
    <text evidence="2">The sequence shown here is derived from an EMBL/GenBank/DDBJ whole genome shotgun (WGS) entry which is preliminary data.</text>
</comment>
<sequence length="54" mass="5503">MTRRFTATLMVLGLAGLLAFDLTTTPPNPYKAPVVFAFGSGLAASGGFCGALPN</sequence>
<reference evidence="2 3" key="1">
    <citation type="submission" date="2018-04" db="EMBL/GenBank/DDBJ databases">
        <title>Genomic Encyclopedia of Archaeal and Bacterial Type Strains, Phase II (KMG-II): from individual species to whole genera.</title>
        <authorList>
            <person name="Goeker M."/>
        </authorList>
    </citation>
    <scope>NUCLEOTIDE SEQUENCE [LARGE SCALE GENOMIC DNA]</scope>
    <source>
        <strain evidence="2 3">DSM 21823</strain>
    </source>
</reference>
<proteinExistence type="predicted"/>
<evidence type="ECO:0000313" key="2">
    <source>
        <dbReference type="EMBL" id="PTX41226.1"/>
    </source>
</evidence>
<accession>A0A2T6ABM3</accession>
<keyword evidence="1" id="KW-0812">Transmembrane</keyword>
<dbReference type="AlphaFoldDB" id="A0A2T6ABM3"/>
<protein>
    <submittedName>
        <fullName evidence="2">Uncharacterized protein</fullName>
    </submittedName>
</protein>
<evidence type="ECO:0000313" key="3">
    <source>
        <dbReference type="Proteomes" id="UP000244224"/>
    </source>
</evidence>
<name>A0A2T6ABM3_9RHOB</name>
<dbReference type="EMBL" id="QBKP01000031">
    <property type="protein sequence ID" value="PTX41226.1"/>
    <property type="molecule type" value="Genomic_DNA"/>
</dbReference>
<keyword evidence="1" id="KW-1133">Transmembrane helix</keyword>
<gene>
    <name evidence="2" type="ORF">C8N34_13110</name>
</gene>
<organism evidence="2 3">
    <name type="scientific">Gemmobacter caeni</name>
    <dbReference type="NCBI Taxonomy" id="589035"/>
    <lineage>
        <taxon>Bacteria</taxon>
        <taxon>Pseudomonadati</taxon>
        <taxon>Pseudomonadota</taxon>
        <taxon>Alphaproteobacteria</taxon>
        <taxon>Rhodobacterales</taxon>
        <taxon>Paracoccaceae</taxon>
        <taxon>Gemmobacter</taxon>
    </lineage>
</organism>
<dbReference type="Proteomes" id="UP000244224">
    <property type="component" value="Unassembled WGS sequence"/>
</dbReference>
<dbReference type="RefSeq" id="WP_170120578.1">
    <property type="nucleotide sequence ID" value="NZ_QBKP01000031.1"/>
</dbReference>
<keyword evidence="3" id="KW-1185">Reference proteome</keyword>
<evidence type="ECO:0000256" key="1">
    <source>
        <dbReference type="SAM" id="Phobius"/>
    </source>
</evidence>
<keyword evidence="1" id="KW-0472">Membrane</keyword>